<protein>
    <recommendedName>
        <fullName evidence="3">DDE domain-containing protein</fullName>
    </recommendedName>
</protein>
<dbReference type="PANTHER" id="PTHR35528:SF3">
    <property type="entry name" value="BLL1675 PROTEIN"/>
    <property type="match status" value="1"/>
</dbReference>
<dbReference type="EMBL" id="BAABAT010000072">
    <property type="protein sequence ID" value="GAA4263559.1"/>
    <property type="molecule type" value="Genomic_DNA"/>
</dbReference>
<accession>A0ABP8DV31</accession>
<dbReference type="PANTHER" id="PTHR35528">
    <property type="entry name" value="BLL1675 PROTEIN"/>
    <property type="match status" value="1"/>
</dbReference>
<proteinExistence type="predicted"/>
<sequence>MRGYLRYNLSYRDGEELLVERGMEVDHVTVCRWVQRFTPLLADAARFCRHSPGGRWHVDETYIKVNGSRDVAPLTAALAEPPPRVALLASCDTSGSRVLTAYRHRQIGPLGRPTFCQQPSPRLNS</sequence>
<reference evidence="2" key="1">
    <citation type="journal article" date="2019" name="Int. J. Syst. Evol. Microbiol.">
        <title>The Global Catalogue of Microorganisms (GCM) 10K type strain sequencing project: providing services to taxonomists for standard genome sequencing and annotation.</title>
        <authorList>
            <consortium name="The Broad Institute Genomics Platform"/>
            <consortium name="The Broad Institute Genome Sequencing Center for Infectious Disease"/>
            <person name="Wu L."/>
            <person name="Ma J."/>
        </authorList>
    </citation>
    <scope>NUCLEOTIDE SEQUENCE [LARGE SCALE GENOMIC DNA]</scope>
    <source>
        <strain evidence="2">JCM 17441</strain>
    </source>
</reference>
<evidence type="ECO:0000313" key="2">
    <source>
        <dbReference type="Proteomes" id="UP001500620"/>
    </source>
</evidence>
<evidence type="ECO:0008006" key="3">
    <source>
        <dbReference type="Google" id="ProtNLM"/>
    </source>
</evidence>
<organism evidence="1 2">
    <name type="scientific">Dactylosporangium darangshiense</name>
    <dbReference type="NCBI Taxonomy" id="579108"/>
    <lineage>
        <taxon>Bacteria</taxon>
        <taxon>Bacillati</taxon>
        <taxon>Actinomycetota</taxon>
        <taxon>Actinomycetes</taxon>
        <taxon>Micromonosporales</taxon>
        <taxon>Micromonosporaceae</taxon>
        <taxon>Dactylosporangium</taxon>
    </lineage>
</organism>
<comment type="caution">
    <text evidence="1">The sequence shown here is derived from an EMBL/GenBank/DDBJ whole genome shotgun (WGS) entry which is preliminary data.</text>
</comment>
<keyword evidence="2" id="KW-1185">Reference proteome</keyword>
<gene>
    <name evidence="1" type="ORF">GCM10022255_109200</name>
</gene>
<dbReference type="InterPro" id="IPR052183">
    <property type="entry name" value="IS_Transposase"/>
</dbReference>
<dbReference type="Proteomes" id="UP001500620">
    <property type="component" value="Unassembled WGS sequence"/>
</dbReference>
<evidence type="ECO:0000313" key="1">
    <source>
        <dbReference type="EMBL" id="GAA4263559.1"/>
    </source>
</evidence>
<name>A0ABP8DV31_9ACTN</name>